<dbReference type="PROSITE" id="PS00383">
    <property type="entry name" value="TYR_PHOSPHATASE_1"/>
    <property type="match status" value="1"/>
</dbReference>
<dbReference type="InterPro" id="IPR052123">
    <property type="entry name" value="Non-rcpt_Tyr_Phosphatase"/>
</dbReference>
<dbReference type="PRINTS" id="PR00700">
    <property type="entry name" value="PRTYPHPHTASE"/>
</dbReference>
<evidence type="ECO:0000256" key="2">
    <source>
        <dbReference type="ARBA" id="ARBA00010750"/>
    </source>
</evidence>
<dbReference type="Pfam" id="PF00017">
    <property type="entry name" value="SH2"/>
    <property type="match status" value="2"/>
</dbReference>
<keyword evidence="7 10" id="KW-0904">Protein phosphatase</keyword>
<dbReference type="PANTHER" id="PTHR46257:SF4">
    <property type="entry name" value="TYROSINE-PROTEIN PHOSPHATASE NON-RECEPTOR TYPE 6"/>
    <property type="match status" value="1"/>
</dbReference>
<dbReference type="FunFam" id="3.30.505.10:FF:000018">
    <property type="entry name" value="Tyrosine-protein phosphatase non-receptor type"/>
    <property type="match status" value="1"/>
</dbReference>
<dbReference type="GO" id="GO:0004726">
    <property type="term" value="F:non-membrane spanning protein tyrosine phosphatase activity"/>
    <property type="evidence" value="ECO:0007669"/>
    <property type="project" value="TreeGrafter"/>
</dbReference>
<dbReference type="Pfam" id="PF00102">
    <property type="entry name" value="Y_phosphatase"/>
    <property type="match status" value="2"/>
</dbReference>
<comment type="catalytic activity">
    <reaction evidence="9 10">
        <text>O-phospho-L-tyrosyl-[protein] + H2O = L-tyrosyl-[protein] + phosphate</text>
        <dbReference type="Rhea" id="RHEA:10684"/>
        <dbReference type="Rhea" id="RHEA-COMP:10136"/>
        <dbReference type="Rhea" id="RHEA-COMP:20101"/>
        <dbReference type="ChEBI" id="CHEBI:15377"/>
        <dbReference type="ChEBI" id="CHEBI:43474"/>
        <dbReference type="ChEBI" id="CHEBI:46858"/>
        <dbReference type="ChEBI" id="CHEBI:61978"/>
        <dbReference type="EC" id="3.1.3.48"/>
    </reaction>
</comment>
<dbReference type="GO" id="GO:0000278">
    <property type="term" value="P:mitotic cell cycle"/>
    <property type="evidence" value="ECO:0007669"/>
    <property type="project" value="TreeGrafter"/>
</dbReference>
<dbReference type="PIRSF" id="PIRSF000929">
    <property type="entry name" value="Tyr-Ptase_nr_6"/>
    <property type="match status" value="1"/>
</dbReference>
<dbReference type="Gene3D" id="3.90.190.10">
    <property type="entry name" value="Protein tyrosine phosphatase superfamily"/>
    <property type="match status" value="2"/>
</dbReference>
<dbReference type="InterPro" id="IPR012152">
    <property type="entry name" value="Tyr_Pase_non-rcpt_typ-6/11"/>
</dbReference>
<evidence type="ECO:0000256" key="7">
    <source>
        <dbReference type="ARBA" id="ARBA00022912"/>
    </source>
</evidence>
<keyword evidence="8" id="KW-0727">SH2 domain</keyword>
<dbReference type="SMART" id="SM00194">
    <property type="entry name" value="PTPc"/>
    <property type="match status" value="1"/>
</dbReference>
<evidence type="ECO:0000256" key="10">
    <source>
        <dbReference type="PIRNR" id="PIRNR000929"/>
    </source>
</evidence>
<dbReference type="FunFam" id="3.30.505.10:FF:000012">
    <property type="entry name" value="Tyrosine-protein phosphatase non-receptor type"/>
    <property type="match status" value="1"/>
</dbReference>
<dbReference type="SUPFAM" id="SSF52799">
    <property type="entry name" value="(Phosphotyrosine protein) phosphatases II"/>
    <property type="match status" value="1"/>
</dbReference>
<evidence type="ECO:0000256" key="6">
    <source>
        <dbReference type="ARBA" id="ARBA00022801"/>
    </source>
</evidence>
<dbReference type="Gene3D" id="3.30.505.10">
    <property type="entry name" value="SH2 domain"/>
    <property type="match status" value="2"/>
</dbReference>
<comment type="similarity">
    <text evidence="2 10">Belongs to the protein-tyrosine phosphatase family. Non-receptor class 2 subfamily.</text>
</comment>
<organism evidence="12 13">
    <name type="scientific">Corvus moneduloides</name>
    <name type="common">New Caledonian crow</name>
    <dbReference type="NCBI Taxonomy" id="1196302"/>
    <lineage>
        <taxon>Eukaryota</taxon>
        <taxon>Metazoa</taxon>
        <taxon>Chordata</taxon>
        <taxon>Craniata</taxon>
        <taxon>Vertebrata</taxon>
        <taxon>Euteleostomi</taxon>
        <taxon>Archelosauria</taxon>
        <taxon>Archosauria</taxon>
        <taxon>Dinosauria</taxon>
        <taxon>Saurischia</taxon>
        <taxon>Theropoda</taxon>
        <taxon>Coelurosauria</taxon>
        <taxon>Aves</taxon>
        <taxon>Neognathae</taxon>
        <taxon>Neoaves</taxon>
        <taxon>Telluraves</taxon>
        <taxon>Australaves</taxon>
        <taxon>Passeriformes</taxon>
        <taxon>Corvoidea</taxon>
        <taxon>Corvidae</taxon>
        <taxon>Corvus</taxon>
    </lineage>
</organism>
<dbReference type="Ensembl" id="ENSCMUT00000013161.2">
    <property type="protein sequence ID" value="ENSCMUP00000012239.2"/>
    <property type="gene ID" value="ENSCMUG00000007724.2"/>
</dbReference>
<keyword evidence="6 10" id="KW-0378">Hydrolase</keyword>
<evidence type="ECO:0000313" key="13">
    <source>
        <dbReference type="Proteomes" id="UP000694553"/>
    </source>
</evidence>
<dbReference type="InterPro" id="IPR000242">
    <property type="entry name" value="PTP_cat"/>
</dbReference>
<dbReference type="GO" id="GO:0005737">
    <property type="term" value="C:cytoplasm"/>
    <property type="evidence" value="ECO:0007669"/>
    <property type="project" value="UniProtKB-SubCell"/>
</dbReference>
<feature type="region of interest" description="Disordered" evidence="11">
    <location>
        <begin position="566"/>
        <end position="609"/>
    </location>
</feature>
<dbReference type="GO" id="GO:0035556">
    <property type="term" value="P:intracellular signal transduction"/>
    <property type="evidence" value="ECO:0007669"/>
    <property type="project" value="TreeGrafter"/>
</dbReference>
<feature type="compositionally biased region" description="Basic and acidic residues" evidence="11">
    <location>
        <begin position="574"/>
        <end position="602"/>
    </location>
</feature>
<evidence type="ECO:0000256" key="4">
    <source>
        <dbReference type="ARBA" id="ARBA00022553"/>
    </source>
</evidence>
<dbReference type="InterPro" id="IPR000980">
    <property type="entry name" value="SH2"/>
</dbReference>
<keyword evidence="4" id="KW-0597">Phosphoprotein</keyword>
<evidence type="ECO:0000313" key="12">
    <source>
        <dbReference type="Ensembl" id="ENSCMUP00000012239.2"/>
    </source>
</evidence>
<dbReference type="Proteomes" id="UP000694553">
    <property type="component" value="Unassembled WGS sequence"/>
</dbReference>
<name>A0A8C3DV90_CORMO</name>
<reference evidence="12" key="2">
    <citation type="submission" date="2025-08" db="UniProtKB">
        <authorList>
            <consortium name="Ensembl"/>
        </authorList>
    </citation>
    <scope>IDENTIFICATION</scope>
</reference>
<dbReference type="GO" id="GO:0030154">
    <property type="term" value="P:cell differentiation"/>
    <property type="evidence" value="ECO:0007669"/>
    <property type="project" value="TreeGrafter"/>
</dbReference>
<keyword evidence="5" id="KW-0677">Repeat</keyword>
<dbReference type="InterPro" id="IPR029021">
    <property type="entry name" value="Prot-tyrosine_phosphatase-like"/>
</dbReference>
<dbReference type="PROSITE" id="PS50055">
    <property type="entry name" value="TYR_PHOSPHATASE_PTP"/>
    <property type="match status" value="1"/>
</dbReference>
<dbReference type="PROSITE" id="PS50056">
    <property type="entry name" value="TYR_PHOSPHATASE_2"/>
    <property type="match status" value="1"/>
</dbReference>
<dbReference type="AlphaFoldDB" id="A0A8C3DV90"/>
<reference evidence="12" key="3">
    <citation type="submission" date="2025-09" db="UniProtKB">
        <authorList>
            <consortium name="Ensembl"/>
        </authorList>
    </citation>
    <scope>IDENTIFICATION</scope>
</reference>
<evidence type="ECO:0000256" key="5">
    <source>
        <dbReference type="ARBA" id="ARBA00022737"/>
    </source>
</evidence>
<dbReference type="CDD" id="cd09931">
    <property type="entry name" value="SH2_C-SH2_SHP_like"/>
    <property type="match status" value="1"/>
</dbReference>
<accession>A0A8U7MRG4</accession>
<dbReference type="SMART" id="SM00252">
    <property type="entry name" value="SH2"/>
    <property type="match status" value="2"/>
</dbReference>
<dbReference type="InterPro" id="IPR003595">
    <property type="entry name" value="Tyr_Pase_cat"/>
</dbReference>
<protein>
    <recommendedName>
        <fullName evidence="10">Tyrosine-protein phosphatase non-receptor type</fullName>
        <ecNumber evidence="10">3.1.3.48</ecNumber>
    </recommendedName>
</protein>
<accession>A0A8C3DV90</accession>
<dbReference type="PRINTS" id="PR00401">
    <property type="entry name" value="SH2DOMAIN"/>
</dbReference>
<dbReference type="PROSITE" id="PS50001">
    <property type="entry name" value="SH2"/>
    <property type="match status" value="2"/>
</dbReference>
<evidence type="ECO:0000256" key="11">
    <source>
        <dbReference type="SAM" id="MobiDB-lite"/>
    </source>
</evidence>
<evidence type="ECO:0000256" key="1">
    <source>
        <dbReference type="ARBA" id="ARBA00004496"/>
    </source>
</evidence>
<evidence type="ECO:0000256" key="8">
    <source>
        <dbReference type="ARBA" id="ARBA00022999"/>
    </source>
</evidence>
<dbReference type="SUPFAM" id="SSF55550">
    <property type="entry name" value="SH2 domain"/>
    <property type="match status" value="2"/>
</dbReference>
<dbReference type="SMART" id="SM00404">
    <property type="entry name" value="PTPc_motif"/>
    <property type="match status" value="1"/>
</dbReference>
<keyword evidence="13" id="KW-1185">Reference proteome</keyword>
<dbReference type="GO" id="GO:0001784">
    <property type="term" value="F:phosphotyrosine residue binding"/>
    <property type="evidence" value="ECO:0007669"/>
    <property type="project" value="TreeGrafter"/>
</dbReference>
<keyword evidence="3 10" id="KW-0963">Cytoplasm</keyword>
<dbReference type="InterPro" id="IPR036860">
    <property type="entry name" value="SH2_dom_sf"/>
</dbReference>
<dbReference type="PANTHER" id="PTHR46257">
    <property type="entry name" value="TYROSINE-PROTEIN PHOSPHATASE CORKSCREW"/>
    <property type="match status" value="1"/>
</dbReference>
<proteinExistence type="inferred from homology"/>
<comment type="subcellular location">
    <subcellularLocation>
        <location evidence="1 10">Cytoplasm</location>
    </subcellularLocation>
</comment>
<evidence type="ECO:0000256" key="3">
    <source>
        <dbReference type="ARBA" id="ARBA00022490"/>
    </source>
</evidence>
<reference evidence="13" key="1">
    <citation type="submission" date="2019-10" db="EMBL/GenBank/DDBJ databases">
        <title>Corvus moneduloides (New Caledonian crow) genome, bCorMon1, primary haplotype.</title>
        <authorList>
            <person name="Rutz C."/>
            <person name="Fungtammasan C."/>
            <person name="Mountcastle J."/>
            <person name="Formenti G."/>
            <person name="Chow W."/>
            <person name="Howe K."/>
            <person name="Steele M.P."/>
            <person name="Fernandes J."/>
            <person name="Gilbert M.T.P."/>
            <person name="Fedrigo O."/>
            <person name="Jarvis E.D."/>
            <person name="Gemmell N."/>
        </authorList>
    </citation>
    <scope>NUCLEOTIDE SEQUENCE [LARGE SCALE GENOMIC DNA]</scope>
</reference>
<sequence length="609" mass="68315">MNDRELSSAAPWCRGSRTPLVEGCGTSSTSSCHSSISGDLRDKTLMPSRGWFHRDLSGLEAEALLKGRGVHGSFLARPSRKNQGDFSLSVRVGDQVTHIRIQNTGDFYDLYGGEKFATLSELVEYYTQQQGSLQDKDGTIIDLRYPLNCSDPTTERWYHGHLSGPAAESLLQAKGTPWTFLVRESLSKPGDFVLSVLTDQPKPGSDAPAGATGASGTRLKVTHIKIMCENGRYTVGGAEMFDSLADLVEHFKKIGIEEMSGSFVYLKQPYYATRVNAADIENRVQELNKKTSLSEETSKAGFWEEFDSLQKQEAKHLFDRHEGQRPENKSKNRYKNILPFDHSRVILQGRDPNIPGSDYINANYVKNTLISPDECTKTYIASQGCLDATVNDFWQMVWQENTRIIVMTTREVEKGRGKAVREIWQYQYLSWPDHGVPSEPGGVLSFLDQINQKQESIPNAGPILVHCSAGIGRTGTIIVIDMIVETISTKGLDCDIDIQKTIQMVRAQRSGMVQTEAQYKFIYMAICQFIEATKKKLEVIQLQKGKPNECEYGNIAYPPAVRNVHAKVSRKPSKQKEESTVYENLGKKEEKVRKQRSSEKKMKGSLKKK</sequence>
<dbReference type="CDD" id="cd10340">
    <property type="entry name" value="SH2_N-SH2_SHP_like"/>
    <property type="match status" value="1"/>
</dbReference>
<dbReference type="InterPro" id="IPR000387">
    <property type="entry name" value="Tyr_Pase_dom"/>
</dbReference>
<dbReference type="InterPro" id="IPR016130">
    <property type="entry name" value="Tyr_Pase_AS"/>
</dbReference>
<evidence type="ECO:0000256" key="9">
    <source>
        <dbReference type="ARBA" id="ARBA00051722"/>
    </source>
</evidence>
<gene>
    <name evidence="12" type="primary">PTPN6</name>
</gene>
<dbReference type="EC" id="3.1.3.48" evidence="10"/>